<sequence length="163" mass="18647">MELLKIDFAALFHLKTPVAELIIRGALMYLGILLLLRVLPRRTGGELAMMDLIFVILIAEAATHSLGGYKSITEGFIVITTLMLLNYSVNWLSFRVKFIEKIFSAPALQIIKDGKLLKRNMRREYITEEELKESLRKEQIEHVEQVKAAYVEGDGRISIIRKD</sequence>
<evidence type="ECO:0000256" key="7">
    <source>
        <dbReference type="SAM" id="Phobius"/>
    </source>
</evidence>
<organism evidence="9 10">
    <name type="scientific">Pontibacter burrus</name>
    <dbReference type="NCBI Taxonomy" id="2704466"/>
    <lineage>
        <taxon>Bacteria</taxon>
        <taxon>Pseudomonadati</taxon>
        <taxon>Bacteroidota</taxon>
        <taxon>Cytophagia</taxon>
        <taxon>Cytophagales</taxon>
        <taxon>Hymenobacteraceae</taxon>
        <taxon>Pontibacter</taxon>
    </lineage>
</organism>
<dbReference type="Proteomes" id="UP000474777">
    <property type="component" value="Unassembled WGS sequence"/>
</dbReference>
<keyword evidence="3" id="KW-1003">Cell membrane</keyword>
<dbReference type="EMBL" id="JAAGWD010000003">
    <property type="protein sequence ID" value="NEM97900.1"/>
    <property type="molecule type" value="Genomic_DNA"/>
</dbReference>
<dbReference type="PANTHER" id="PTHR34582">
    <property type="entry name" value="UPF0702 TRANSMEMBRANE PROTEIN YCAP"/>
    <property type="match status" value="1"/>
</dbReference>
<feature type="transmembrane region" description="Helical" evidence="7">
    <location>
        <begin position="75"/>
        <end position="94"/>
    </location>
</feature>
<evidence type="ECO:0000256" key="6">
    <source>
        <dbReference type="ARBA" id="ARBA00023136"/>
    </source>
</evidence>
<keyword evidence="6 7" id="KW-0472">Membrane</keyword>
<comment type="similarity">
    <text evidence="2">Belongs to the UPF0702 family.</text>
</comment>
<gene>
    <name evidence="9" type="ORF">GXP69_09355</name>
</gene>
<comment type="subcellular location">
    <subcellularLocation>
        <location evidence="1">Cell membrane</location>
        <topology evidence="1">Multi-pass membrane protein</topology>
    </subcellularLocation>
</comment>
<proteinExistence type="inferred from homology"/>
<dbReference type="Pfam" id="PF04239">
    <property type="entry name" value="DUF421"/>
    <property type="match status" value="1"/>
</dbReference>
<reference evidence="9 10" key="1">
    <citation type="submission" date="2020-02" db="EMBL/GenBank/DDBJ databases">
        <authorList>
            <person name="Kim M.K."/>
        </authorList>
    </citation>
    <scope>NUCLEOTIDE SEQUENCE [LARGE SCALE GENOMIC DNA]</scope>
    <source>
        <strain evidence="9 10">BT327</strain>
    </source>
</reference>
<dbReference type="RefSeq" id="WP_163914680.1">
    <property type="nucleotide sequence ID" value="NZ_JAAGWD010000003.1"/>
</dbReference>
<evidence type="ECO:0000259" key="8">
    <source>
        <dbReference type="Pfam" id="PF04239"/>
    </source>
</evidence>
<name>A0A6B3LWD5_9BACT</name>
<feature type="transmembrane region" description="Helical" evidence="7">
    <location>
        <begin position="21"/>
        <end position="40"/>
    </location>
</feature>
<comment type="caution">
    <text evidence="9">The sequence shown here is derived from an EMBL/GenBank/DDBJ whole genome shotgun (WGS) entry which is preliminary data.</text>
</comment>
<keyword evidence="10" id="KW-1185">Reference proteome</keyword>
<evidence type="ECO:0000256" key="4">
    <source>
        <dbReference type="ARBA" id="ARBA00022692"/>
    </source>
</evidence>
<dbReference type="AlphaFoldDB" id="A0A6B3LWD5"/>
<dbReference type="PANTHER" id="PTHR34582:SF6">
    <property type="entry name" value="UPF0702 TRANSMEMBRANE PROTEIN YCAP"/>
    <property type="match status" value="1"/>
</dbReference>
<keyword evidence="4 7" id="KW-0812">Transmembrane</keyword>
<evidence type="ECO:0000313" key="9">
    <source>
        <dbReference type="EMBL" id="NEM97900.1"/>
    </source>
</evidence>
<dbReference type="GO" id="GO:0005886">
    <property type="term" value="C:plasma membrane"/>
    <property type="evidence" value="ECO:0007669"/>
    <property type="project" value="UniProtKB-SubCell"/>
</dbReference>
<evidence type="ECO:0000256" key="5">
    <source>
        <dbReference type="ARBA" id="ARBA00022989"/>
    </source>
</evidence>
<evidence type="ECO:0000256" key="2">
    <source>
        <dbReference type="ARBA" id="ARBA00006448"/>
    </source>
</evidence>
<evidence type="ECO:0000256" key="1">
    <source>
        <dbReference type="ARBA" id="ARBA00004651"/>
    </source>
</evidence>
<keyword evidence="5 7" id="KW-1133">Transmembrane helix</keyword>
<evidence type="ECO:0000256" key="3">
    <source>
        <dbReference type="ARBA" id="ARBA00022475"/>
    </source>
</evidence>
<dbReference type="InterPro" id="IPR007353">
    <property type="entry name" value="DUF421"/>
</dbReference>
<feature type="domain" description="YetF C-terminal" evidence="8">
    <location>
        <begin position="96"/>
        <end position="162"/>
    </location>
</feature>
<dbReference type="Gene3D" id="3.30.240.20">
    <property type="entry name" value="bsu07140 like domains"/>
    <property type="match status" value="1"/>
</dbReference>
<accession>A0A6B3LWD5</accession>
<protein>
    <submittedName>
        <fullName evidence="9">DUF421 domain-containing protein</fullName>
    </submittedName>
</protein>
<evidence type="ECO:0000313" key="10">
    <source>
        <dbReference type="Proteomes" id="UP000474777"/>
    </source>
</evidence>
<dbReference type="InterPro" id="IPR023090">
    <property type="entry name" value="UPF0702_alpha/beta_dom_sf"/>
</dbReference>